<protein>
    <recommendedName>
        <fullName evidence="5">AP2-like integrase N-terminal domain-containing protein</fullName>
    </recommendedName>
</protein>
<dbReference type="AlphaFoldDB" id="A0A430QX41"/>
<evidence type="ECO:0008006" key="5">
    <source>
        <dbReference type="Google" id="ProtNLM"/>
    </source>
</evidence>
<name>A0A430QX41_THESC</name>
<proteinExistence type="predicted"/>
<dbReference type="EMBL" id="PELM01000458">
    <property type="protein sequence ID" value="RTG99682.1"/>
    <property type="molecule type" value="Genomic_DNA"/>
</dbReference>
<evidence type="ECO:0000313" key="4">
    <source>
        <dbReference type="Proteomes" id="UP000288082"/>
    </source>
</evidence>
<evidence type="ECO:0000313" key="3">
    <source>
        <dbReference type="Proteomes" id="UP000287173"/>
    </source>
</evidence>
<dbReference type="RefSeq" id="WP_126187916.1">
    <property type="nucleotide sequence ID" value="NZ_PELM01000458.1"/>
</dbReference>
<sequence>MKRLWYVRYRENGYSRVKTFAHREAAAQEAQRIADATGRPVELGMRSTGYREGIRYTVYPRRES</sequence>
<dbReference type="EMBL" id="PEMG01000456">
    <property type="protein sequence ID" value="RTI04496.1"/>
    <property type="molecule type" value="Genomic_DNA"/>
</dbReference>
<dbReference type="Proteomes" id="UP000288082">
    <property type="component" value="Unassembled WGS sequence"/>
</dbReference>
<reference evidence="3 4" key="1">
    <citation type="journal article" date="2019" name="Extremophiles">
        <title>Biogeography of thermophiles and predominance of Thermus scotoductus in domestic water heaters.</title>
        <authorList>
            <person name="Wilpiszeski R.L."/>
            <person name="Zhang Z."/>
            <person name="House C.H."/>
        </authorList>
    </citation>
    <scope>NUCLEOTIDE SEQUENCE [LARGE SCALE GENOMIC DNA]</scope>
    <source>
        <strain evidence="2 3">17_S17</strain>
        <strain evidence="1 4">38_S38</strain>
    </source>
</reference>
<accession>A0A430QX41</accession>
<evidence type="ECO:0000313" key="1">
    <source>
        <dbReference type="EMBL" id="RTG99682.1"/>
    </source>
</evidence>
<gene>
    <name evidence="2" type="ORF">CSW30_13210</name>
    <name evidence="1" type="ORF">CSW50_12145</name>
</gene>
<evidence type="ECO:0000313" key="2">
    <source>
        <dbReference type="EMBL" id="RTI04496.1"/>
    </source>
</evidence>
<organism evidence="1 4">
    <name type="scientific">Thermus scotoductus</name>
    <dbReference type="NCBI Taxonomy" id="37636"/>
    <lineage>
        <taxon>Bacteria</taxon>
        <taxon>Thermotogati</taxon>
        <taxon>Deinococcota</taxon>
        <taxon>Deinococci</taxon>
        <taxon>Thermales</taxon>
        <taxon>Thermaceae</taxon>
        <taxon>Thermus</taxon>
    </lineage>
</organism>
<dbReference type="Proteomes" id="UP000287173">
    <property type="component" value="Unassembled WGS sequence"/>
</dbReference>
<comment type="caution">
    <text evidence="1">The sequence shown here is derived from an EMBL/GenBank/DDBJ whole genome shotgun (WGS) entry which is preliminary data.</text>
</comment>